<evidence type="ECO:0000313" key="1">
    <source>
        <dbReference type="EMBL" id="QPS09463.1"/>
    </source>
</evidence>
<gene>
    <name evidence="1" type="ORF">I6G66_05405</name>
</gene>
<dbReference type="AlphaFoldDB" id="A0A7T2W0Q8"/>
<protein>
    <submittedName>
        <fullName evidence="1">Uncharacterized protein</fullName>
    </submittedName>
</protein>
<sequence>MSQLPQATPCATQVFNMYADDSNGETLYNAWPARKYEAKWLQVTLLDQAKRDAGYVPNCRINASIDVYRSTALNKCFVLVNMDGSHAAASKNGKMFTDKYVSTLSLHEDTRVKGLFLREVQVEIDVEGISRSEYEKALQGKPGKGVRFDICKDTPGSTLEDGTVSSSIAYNINPGVDPSGPSLSGGVSITSSFSKTIKDISINNLSDGKFVRHVYRLTKTDSAVFNKDDDLVDKGPDAMARGFPIRDFSSVASANWDILSQALFVCDTSDIFQIGVGLRITSKSGLIISHTNLFDADCKVYDFDFGAYQGVSVRLSQDTELDAGVRK</sequence>
<evidence type="ECO:0000313" key="2">
    <source>
        <dbReference type="Proteomes" id="UP000594778"/>
    </source>
</evidence>
<dbReference type="RefSeq" id="WP_183017901.1">
    <property type="nucleotide sequence ID" value="NZ_CP065668.1"/>
</dbReference>
<dbReference type="EMBL" id="CP065668">
    <property type="protein sequence ID" value="QPS09463.1"/>
    <property type="molecule type" value="Genomic_DNA"/>
</dbReference>
<accession>A0A7T2W0Q8</accession>
<name>A0A7T2W0Q8_DELAC</name>
<proteinExistence type="predicted"/>
<organism evidence="1 2">
    <name type="scientific">Delftia acidovorans</name>
    <name type="common">Pseudomonas acidovorans</name>
    <name type="synonym">Comamonas acidovorans</name>
    <dbReference type="NCBI Taxonomy" id="80866"/>
    <lineage>
        <taxon>Bacteria</taxon>
        <taxon>Pseudomonadati</taxon>
        <taxon>Pseudomonadota</taxon>
        <taxon>Betaproteobacteria</taxon>
        <taxon>Burkholderiales</taxon>
        <taxon>Comamonadaceae</taxon>
        <taxon>Delftia</taxon>
    </lineage>
</organism>
<reference evidence="1 2" key="1">
    <citation type="submission" date="2020-12" db="EMBL/GenBank/DDBJ databases">
        <title>FDA dAtabase for Regulatory Grade micrObial Sequences (FDA-ARGOS): Supporting development and validation of Infectious Disease Dx tests.</title>
        <authorList>
            <person name="Sproer C."/>
            <person name="Gronow S."/>
            <person name="Severitt S."/>
            <person name="Schroder I."/>
            <person name="Tallon L."/>
            <person name="Sadzewicz L."/>
            <person name="Zhao X."/>
            <person name="Boylan J."/>
            <person name="Ott S."/>
            <person name="Bowen H."/>
            <person name="Vavikolanu K."/>
            <person name="Mehta A."/>
            <person name="Aluvathingal J."/>
            <person name="Nadendla S."/>
            <person name="Lowell S."/>
            <person name="Myers T."/>
            <person name="Yan Y."/>
            <person name="Sichtig H."/>
        </authorList>
    </citation>
    <scope>NUCLEOTIDE SEQUENCE [LARGE SCALE GENOMIC DNA]</scope>
    <source>
        <strain evidence="1 2">FDAARGOS_909</strain>
    </source>
</reference>
<dbReference type="Proteomes" id="UP000594778">
    <property type="component" value="Chromosome"/>
</dbReference>